<dbReference type="Proteomes" id="UP000547209">
    <property type="component" value="Unassembled WGS sequence"/>
</dbReference>
<dbReference type="InterPro" id="IPR025496">
    <property type="entry name" value="DUF4387"/>
</dbReference>
<sequence length="103" mass="11639">MRLYEAASVLRSKNSGPFEITIDVLFDDPAIYYKIKDEGLIDRPLVSRLYGIPEAHITHLVFFDPALGFKITFARQVSSGAFLDRDVYGAQQHAPLLELELNL</sequence>
<proteinExistence type="predicted"/>
<accession>A0A7X0VCN4</accession>
<evidence type="ECO:0000313" key="3">
    <source>
        <dbReference type="Proteomes" id="UP000547209"/>
    </source>
</evidence>
<reference evidence="2 3" key="1">
    <citation type="submission" date="2020-08" db="EMBL/GenBank/DDBJ databases">
        <title>Cohnella phylogeny.</title>
        <authorList>
            <person name="Dunlap C."/>
        </authorList>
    </citation>
    <scope>NUCLEOTIDE SEQUENCE [LARGE SCALE GENOMIC DNA]</scope>
    <source>
        <strain evidence="2 3">DSM 28246</strain>
    </source>
</reference>
<dbReference type="Pfam" id="PF14330">
    <property type="entry name" value="DUF4387"/>
    <property type="match status" value="1"/>
</dbReference>
<dbReference type="EMBL" id="JACJVP010000001">
    <property type="protein sequence ID" value="MBB6669100.1"/>
    <property type="molecule type" value="Genomic_DNA"/>
</dbReference>
<name>A0A7X0VCN4_9BACL</name>
<protein>
    <submittedName>
        <fullName evidence="2">DUF4387 domain-containing protein</fullName>
    </submittedName>
</protein>
<organism evidence="2 3">
    <name type="scientific">Cohnella nanjingensis</name>
    <dbReference type="NCBI Taxonomy" id="1387779"/>
    <lineage>
        <taxon>Bacteria</taxon>
        <taxon>Bacillati</taxon>
        <taxon>Bacillota</taxon>
        <taxon>Bacilli</taxon>
        <taxon>Bacillales</taxon>
        <taxon>Paenibacillaceae</taxon>
        <taxon>Cohnella</taxon>
    </lineage>
</organism>
<feature type="domain" description="DUF4387" evidence="1">
    <location>
        <begin position="3"/>
        <end position="100"/>
    </location>
</feature>
<evidence type="ECO:0000313" key="2">
    <source>
        <dbReference type="EMBL" id="MBB6669100.1"/>
    </source>
</evidence>
<comment type="caution">
    <text evidence="2">The sequence shown here is derived from an EMBL/GenBank/DDBJ whole genome shotgun (WGS) entry which is preliminary data.</text>
</comment>
<gene>
    <name evidence="2" type="ORF">H7C19_00205</name>
</gene>
<dbReference type="RefSeq" id="WP_185140547.1">
    <property type="nucleotide sequence ID" value="NZ_JACJVP010000001.1"/>
</dbReference>
<evidence type="ECO:0000259" key="1">
    <source>
        <dbReference type="Pfam" id="PF14330"/>
    </source>
</evidence>
<dbReference type="AlphaFoldDB" id="A0A7X0VCN4"/>
<keyword evidence="3" id="KW-1185">Reference proteome</keyword>